<reference evidence="3" key="1">
    <citation type="submission" date="2018-12" db="EMBL/GenBank/DDBJ databases">
        <title>A new species of lactobacillus.</title>
        <authorList>
            <person name="Jian Y."/>
            <person name="Xin L."/>
            <person name="Hong Z.J."/>
            <person name="Ming L.Z."/>
            <person name="Hong X.Z."/>
        </authorList>
    </citation>
    <scope>NUCLEOTIDE SEQUENCE [LARGE SCALE GENOMIC DNA]</scope>
    <source>
        <strain evidence="3">HSLZ-75</strain>
    </source>
</reference>
<name>A0A4P6ZL11_9LACO</name>
<keyword evidence="2" id="KW-0378">Hydrolase</keyword>
<evidence type="ECO:0000313" key="3">
    <source>
        <dbReference type="Proteomes" id="UP000294321"/>
    </source>
</evidence>
<dbReference type="InterPro" id="IPR050466">
    <property type="entry name" value="Carboxylest/Gibb_receptor"/>
</dbReference>
<dbReference type="GO" id="GO:0016787">
    <property type="term" value="F:hydrolase activity"/>
    <property type="evidence" value="ECO:0007669"/>
    <property type="project" value="UniProtKB-KW"/>
</dbReference>
<dbReference type="KEGG" id="lji:ELX58_02915"/>
<keyword evidence="3" id="KW-1185">Reference proteome</keyword>
<dbReference type="Proteomes" id="UP000294321">
    <property type="component" value="Chromosome"/>
</dbReference>
<dbReference type="SUPFAM" id="SSF53474">
    <property type="entry name" value="alpha/beta-Hydrolases"/>
    <property type="match status" value="1"/>
</dbReference>
<dbReference type="PANTHER" id="PTHR23024">
    <property type="entry name" value="ARYLACETAMIDE DEACETYLASE"/>
    <property type="match status" value="1"/>
</dbReference>
<accession>A0A4P6ZL11</accession>
<dbReference type="InterPro" id="IPR013094">
    <property type="entry name" value="AB_hydrolase_3"/>
</dbReference>
<protein>
    <submittedName>
        <fullName evidence="2">Alpha/beta hydrolase</fullName>
    </submittedName>
</protein>
<proteinExistence type="predicted"/>
<organism evidence="2 3">
    <name type="scientific">Acetilactobacillus jinshanensis</name>
    <dbReference type="NCBI Taxonomy" id="1720083"/>
    <lineage>
        <taxon>Bacteria</taxon>
        <taxon>Bacillati</taxon>
        <taxon>Bacillota</taxon>
        <taxon>Bacilli</taxon>
        <taxon>Lactobacillales</taxon>
        <taxon>Lactobacillaceae</taxon>
        <taxon>Acetilactobacillus</taxon>
    </lineage>
</organism>
<dbReference type="EMBL" id="CP034726">
    <property type="protein sequence ID" value="QBP18112.1"/>
    <property type="molecule type" value="Genomic_DNA"/>
</dbReference>
<dbReference type="Pfam" id="PF07859">
    <property type="entry name" value="Abhydrolase_3"/>
    <property type="match status" value="1"/>
</dbReference>
<feature type="domain" description="Alpha/beta hydrolase fold-3" evidence="1">
    <location>
        <begin position="85"/>
        <end position="169"/>
    </location>
</feature>
<dbReference type="AlphaFoldDB" id="A0A4P6ZL11"/>
<dbReference type="OrthoDB" id="9815425at2"/>
<evidence type="ECO:0000313" key="2">
    <source>
        <dbReference type="EMBL" id="QBP18112.1"/>
    </source>
</evidence>
<dbReference type="Gene3D" id="3.40.50.1820">
    <property type="entry name" value="alpha/beta hydrolase"/>
    <property type="match status" value="1"/>
</dbReference>
<gene>
    <name evidence="2" type="ORF">ELX58_02915</name>
</gene>
<dbReference type="PANTHER" id="PTHR23024:SF24">
    <property type="entry name" value="ALPHA_BETA HYDROLASE FOLD-3 DOMAIN-CONTAINING PROTEIN"/>
    <property type="match status" value="1"/>
</dbReference>
<dbReference type="InterPro" id="IPR029058">
    <property type="entry name" value="AB_hydrolase_fold"/>
</dbReference>
<evidence type="ECO:0000259" key="1">
    <source>
        <dbReference type="Pfam" id="PF07859"/>
    </source>
</evidence>
<sequence length="330" mass="38509">MSVFKRSYTMRIASLRSNNPKNIKIAEQAHENWKHADNIRDQGLNPKPKDIIKHTNLEYGPDKKHNLIDVYRPANAKIGKLPLIIDMHGKGFVYGSRKTYQFYCMHLARAGFEVVSYDYRLAPKYPFPCAWDDTQMAVRWCVKNAYRYGFDLQHVFIIGDSAGANLAEEYLTLYTNPIAAAKFDFKRPPINIMGGVFNCGVFFINKILGYVNPVESTYYTHQVTQHYPDFVHIDNYIKRPFLPVFVQTASDDDMINQSFRMDQLLIDHEIPHLYKIYGSDDFPREHDFQIDQSDPIADRCDDDELSFFKRLLKRENVQNLNEKQLSQITI</sequence>